<feature type="region of interest" description="Disordered" evidence="1">
    <location>
        <begin position="49"/>
        <end position="72"/>
    </location>
</feature>
<name>A0A1Y2HGY4_9FUNG</name>
<evidence type="ECO:0000313" key="4">
    <source>
        <dbReference type="Proteomes" id="UP000193411"/>
    </source>
</evidence>
<feature type="signal peptide" evidence="2">
    <location>
        <begin position="1"/>
        <end position="21"/>
    </location>
</feature>
<feature type="chain" id="PRO_5013073374" description="Secreted protein" evidence="2">
    <location>
        <begin position="22"/>
        <end position="72"/>
    </location>
</feature>
<accession>A0A1Y2HGY4</accession>
<keyword evidence="2" id="KW-0732">Signal</keyword>
<organism evidence="3 4">
    <name type="scientific">Catenaria anguillulae PL171</name>
    <dbReference type="NCBI Taxonomy" id="765915"/>
    <lineage>
        <taxon>Eukaryota</taxon>
        <taxon>Fungi</taxon>
        <taxon>Fungi incertae sedis</taxon>
        <taxon>Blastocladiomycota</taxon>
        <taxon>Blastocladiomycetes</taxon>
        <taxon>Blastocladiales</taxon>
        <taxon>Catenariaceae</taxon>
        <taxon>Catenaria</taxon>
    </lineage>
</organism>
<gene>
    <name evidence="3" type="ORF">BCR44DRAFT_1438631</name>
</gene>
<sequence length="72" mass="8385">MCLARVEPVTVTSFFLILVIANCDHQDMRSAYLLLYPERMSFSRTCSDKRTGRVRGGQRPRQLEETSDCHQY</sequence>
<reference evidence="3 4" key="1">
    <citation type="submission" date="2016-07" db="EMBL/GenBank/DDBJ databases">
        <title>Pervasive Adenine N6-methylation of Active Genes in Fungi.</title>
        <authorList>
            <consortium name="DOE Joint Genome Institute"/>
            <person name="Mondo S.J."/>
            <person name="Dannebaum R.O."/>
            <person name="Kuo R.C."/>
            <person name="Labutti K."/>
            <person name="Haridas S."/>
            <person name="Kuo A."/>
            <person name="Salamov A."/>
            <person name="Ahrendt S.R."/>
            <person name="Lipzen A."/>
            <person name="Sullivan W."/>
            <person name="Andreopoulos W.B."/>
            <person name="Clum A."/>
            <person name="Lindquist E."/>
            <person name="Daum C."/>
            <person name="Ramamoorthy G.K."/>
            <person name="Gryganskyi A."/>
            <person name="Culley D."/>
            <person name="Magnuson J.K."/>
            <person name="James T.Y."/>
            <person name="O'Malley M.A."/>
            <person name="Stajich J.E."/>
            <person name="Spatafora J.W."/>
            <person name="Visel A."/>
            <person name="Grigoriev I.V."/>
        </authorList>
    </citation>
    <scope>NUCLEOTIDE SEQUENCE [LARGE SCALE GENOMIC DNA]</scope>
    <source>
        <strain evidence="3 4">PL171</strain>
    </source>
</reference>
<evidence type="ECO:0000256" key="1">
    <source>
        <dbReference type="SAM" id="MobiDB-lite"/>
    </source>
</evidence>
<feature type="compositionally biased region" description="Basic and acidic residues" evidence="1">
    <location>
        <begin position="61"/>
        <end position="72"/>
    </location>
</feature>
<keyword evidence="4" id="KW-1185">Reference proteome</keyword>
<comment type="caution">
    <text evidence="3">The sequence shown here is derived from an EMBL/GenBank/DDBJ whole genome shotgun (WGS) entry which is preliminary data.</text>
</comment>
<dbReference type="AlphaFoldDB" id="A0A1Y2HGY4"/>
<dbReference type="EMBL" id="MCFL01000037">
    <property type="protein sequence ID" value="ORZ33264.1"/>
    <property type="molecule type" value="Genomic_DNA"/>
</dbReference>
<evidence type="ECO:0000313" key="3">
    <source>
        <dbReference type="EMBL" id="ORZ33264.1"/>
    </source>
</evidence>
<proteinExistence type="predicted"/>
<evidence type="ECO:0008006" key="5">
    <source>
        <dbReference type="Google" id="ProtNLM"/>
    </source>
</evidence>
<dbReference type="Proteomes" id="UP000193411">
    <property type="component" value="Unassembled WGS sequence"/>
</dbReference>
<evidence type="ECO:0000256" key="2">
    <source>
        <dbReference type="SAM" id="SignalP"/>
    </source>
</evidence>
<protein>
    <recommendedName>
        <fullName evidence="5">Secreted protein</fullName>
    </recommendedName>
</protein>